<feature type="compositionally biased region" description="Low complexity" evidence="1">
    <location>
        <begin position="163"/>
        <end position="181"/>
    </location>
</feature>
<protein>
    <submittedName>
        <fullName evidence="2">Uncharacterized protein</fullName>
    </submittedName>
</protein>
<feature type="compositionally biased region" description="Basic and acidic residues" evidence="1">
    <location>
        <begin position="109"/>
        <end position="118"/>
    </location>
</feature>
<sequence length="312" mass="34586">MRERQRATRGHECPARGPELEGCDSHTTRRADVALDPHWVPSSARRSELGARTAARSTVDDAYRADVRSPLAARRSLFAHRASRGRGARRALGPERRPSFGARRANGRTSDDADRADVRSPVTPRTPRLAKTWRSTRAGPRVAPVARSSAHERPHGRRSATPTARTSARRSPLAARSSLTAPREDVALDARWVAGCARRSEPGARTAARATTPTARTSVHRSLLARRASRRRGARPALGPEWRPSLGARRTNGRTVDGRRRRPRGRPLAARRSPLALRSPRLARTWRSTRAGLRAAPVVRSPARERPHERRR</sequence>
<feature type="compositionally biased region" description="Basic and acidic residues" evidence="1">
    <location>
        <begin position="23"/>
        <end position="35"/>
    </location>
</feature>
<dbReference type="AlphaFoldDB" id="A0A518D4D8"/>
<reference evidence="2 3" key="1">
    <citation type="submission" date="2019-02" db="EMBL/GenBank/DDBJ databases">
        <title>Deep-cultivation of Planctomycetes and their phenomic and genomic characterization uncovers novel biology.</title>
        <authorList>
            <person name="Wiegand S."/>
            <person name="Jogler M."/>
            <person name="Boedeker C."/>
            <person name="Pinto D."/>
            <person name="Vollmers J."/>
            <person name="Rivas-Marin E."/>
            <person name="Kohn T."/>
            <person name="Peeters S.H."/>
            <person name="Heuer A."/>
            <person name="Rast P."/>
            <person name="Oberbeckmann S."/>
            <person name="Bunk B."/>
            <person name="Jeske O."/>
            <person name="Meyerdierks A."/>
            <person name="Storesund J.E."/>
            <person name="Kallscheuer N."/>
            <person name="Luecker S."/>
            <person name="Lage O.M."/>
            <person name="Pohl T."/>
            <person name="Merkel B.J."/>
            <person name="Hornburger P."/>
            <person name="Mueller R.-W."/>
            <person name="Bruemmer F."/>
            <person name="Labrenz M."/>
            <person name="Spormann A.M."/>
            <person name="Op den Camp H."/>
            <person name="Overmann J."/>
            <person name="Amann R."/>
            <person name="Jetten M.S.M."/>
            <person name="Mascher T."/>
            <person name="Medema M.H."/>
            <person name="Devos D.P."/>
            <person name="Kaster A.-K."/>
            <person name="Ovreas L."/>
            <person name="Rohde M."/>
            <person name="Galperin M.Y."/>
            <person name="Jogler C."/>
        </authorList>
    </citation>
    <scope>NUCLEOTIDE SEQUENCE [LARGE SCALE GENOMIC DNA]</scope>
    <source>
        <strain evidence="2 3">Pla163</strain>
    </source>
</reference>
<evidence type="ECO:0000313" key="2">
    <source>
        <dbReference type="EMBL" id="QDU86347.1"/>
    </source>
</evidence>
<feature type="compositionally biased region" description="Basic and acidic residues" evidence="1">
    <location>
        <begin position="302"/>
        <end position="312"/>
    </location>
</feature>
<feature type="compositionally biased region" description="Basic residues" evidence="1">
    <location>
        <begin position="223"/>
        <end position="234"/>
    </location>
</feature>
<feature type="compositionally biased region" description="Low complexity" evidence="1">
    <location>
        <begin position="266"/>
        <end position="283"/>
    </location>
</feature>
<feature type="compositionally biased region" description="Basic and acidic residues" evidence="1">
    <location>
        <begin position="1"/>
        <end position="14"/>
    </location>
</feature>
<proteinExistence type="predicted"/>
<name>A0A518D4D8_9BACT</name>
<feature type="compositionally biased region" description="Basic and acidic residues" evidence="1">
    <location>
        <begin position="58"/>
        <end position="67"/>
    </location>
</feature>
<gene>
    <name evidence="2" type="ORF">Pla163_34980</name>
</gene>
<evidence type="ECO:0000256" key="1">
    <source>
        <dbReference type="SAM" id="MobiDB-lite"/>
    </source>
</evidence>
<dbReference type="Proteomes" id="UP000319342">
    <property type="component" value="Chromosome"/>
</dbReference>
<feature type="compositionally biased region" description="Low complexity" evidence="1">
    <location>
        <begin position="204"/>
        <end position="222"/>
    </location>
</feature>
<keyword evidence="3" id="KW-1185">Reference proteome</keyword>
<feature type="region of interest" description="Disordered" evidence="1">
    <location>
        <begin position="1"/>
        <end position="182"/>
    </location>
</feature>
<feature type="region of interest" description="Disordered" evidence="1">
    <location>
        <begin position="203"/>
        <end position="312"/>
    </location>
</feature>
<accession>A0A518D4D8</accession>
<organism evidence="2 3">
    <name type="scientific">Rohdeia mirabilis</name>
    <dbReference type="NCBI Taxonomy" id="2528008"/>
    <lineage>
        <taxon>Bacteria</taxon>
        <taxon>Pseudomonadati</taxon>
        <taxon>Planctomycetota</taxon>
        <taxon>Planctomycetia</taxon>
        <taxon>Planctomycetia incertae sedis</taxon>
        <taxon>Rohdeia</taxon>
    </lineage>
</organism>
<evidence type="ECO:0000313" key="3">
    <source>
        <dbReference type="Proteomes" id="UP000319342"/>
    </source>
</evidence>
<dbReference type="EMBL" id="CP036290">
    <property type="protein sequence ID" value="QDU86347.1"/>
    <property type="molecule type" value="Genomic_DNA"/>
</dbReference>
<feature type="compositionally biased region" description="Basic residues" evidence="1">
    <location>
        <begin position="77"/>
        <end position="89"/>
    </location>
</feature>